<accession>A0A9P0MX95</accession>
<dbReference type="EMBL" id="OV725083">
    <property type="protein sequence ID" value="CAH1407126.1"/>
    <property type="molecule type" value="Genomic_DNA"/>
</dbReference>
<evidence type="ECO:0000256" key="1">
    <source>
        <dbReference type="SAM" id="MobiDB-lite"/>
    </source>
</evidence>
<dbReference type="AlphaFoldDB" id="A0A9P0MX95"/>
<organism evidence="2 3">
    <name type="scientific">Nezara viridula</name>
    <name type="common">Southern green stink bug</name>
    <name type="synonym">Cimex viridulus</name>
    <dbReference type="NCBI Taxonomy" id="85310"/>
    <lineage>
        <taxon>Eukaryota</taxon>
        <taxon>Metazoa</taxon>
        <taxon>Ecdysozoa</taxon>
        <taxon>Arthropoda</taxon>
        <taxon>Hexapoda</taxon>
        <taxon>Insecta</taxon>
        <taxon>Pterygota</taxon>
        <taxon>Neoptera</taxon>
        <taxon>Paraneoptera</taxon>
        <taxon>Hemiptera</taxon>
        <taxon>Heteroptera</taxon>
        <taxon>Panheteroptera</taxon>
        <taxon>Pentatomomorpha</taxon>
        <taxon>Pentatomoidea</taxon>
        <taxon>Pentatomidae</taxon>
        <taxon>Pentatominae</taxon>
        <taxon>Nezara</taxon>
    </lineage>
</organism>
<feature type="compositionally biased region" description="Basic and acidic residues" evidence="1">
    <location>
        <begin position="34"/>
        <end position="49"/>
    </location>
</feature>
<keyword evidence="3" id="KW-1185">Reference proteome</keyword>
<dbReference type="Proteomes" id="UP001152798">
    <property type="component" value="Chromosome 7"/>
</dbReference>
<proteinExistence type="predicted"/>
<sequence>MRPSTICYLILSELTKAVQLNAPLSQFMNTGEGGDSRGGHYLEINDREGSPSIPPLAIEFAKSRDRLRSIVEPSEDTQKKTGRVGGRRRTKKKRKREEKKIVSCCVLDGDYR</sequence>
<feature type="region of interest" description="Disordered" evidence="1">
    <location>
        <begin position="69"/>
        <end position="99"/>
    </location>
</feature>
<evidence type="ECO:0000313" key="3">
    <source>
        <dbReference type="Proteomes" id="UP001152798"/>
    </source>
</evidence>
<name>A0A9P0MX95_NEZVI</name>
<gene>
    <name evidence="2" type="ORF">NEZAVI_LOCUS14924</name>
</gene>
<reference evidence="2" key="1">
    <citation type="submission" date="2022-01" db="EMBL/GenBank/DDBJ databases">
        <authorList>
            <person name="King R."/>
        </authorList>
    </citation>
    <scope>NUCLEOTIDE SEQUENCE</scope>
</reference>
<evidence type="ECO:0000313" key="2">
    <source>
        <dbReference type="EMBL" id="CAH1407126.1"/>
    </source>
</evidence>
<feature type="compositionally biased region" description="Basic residues" evidence="1">
    <location>
        <begin position="80"/>
        <end position="97"/>
    </location>
</feature>
<protein>
    <submittedName>
        <fullName evidence="2">Uncharacterized protein</fullName>
    </submittedName>
</protein>
<feature type="region of interest" description="Disordered" evidence="1">
    <location>
        <begin position="28"/>
        <end position="53"/>
    </location>
</feature>